<dbReference type="InterPro" id="IPR036830">
    <property type="entry name" value="PP_kinase_middle_dom_sf"/>
</dbReference>
<feature type="active site" description="Phosphohistidine intermediate" evidence="8">
    <location>
        <position position="459"/>
    </location>
</feature>
<dbReference type="SUPFAM" id="SSF140356">
    <property type="entry name" value="PPK N-terminal domain-like"/>
    <property type="match status" value="1"/>
</dbReference>
<reference evidence="14 15" key="1">
    <citation type="journal article" date="2020" name="ISME J.">
        <title>Enrichment and physiological characterization of a novel comammox Nitrospira indicates ammonium inhibition of complete nitrification.</title>
        <authorList>
            <person name="Sakoula D."/>
            <person name="Koch H."/>
            <person name="Frank J."/>
            <person name="Jetten M.S.M."/>
            <person name="van Kessel M.A.H.J."/>
            <person name="Lucker S."/>
        </authorList>
    </citation>
    <scope>NUCLEOTIDE SEQUENCE [LARGE SCALE GENOMIC DNA]</scope>
    <source>
        <strain evidence="14">Comreactor17</strain>
    </source>
</reference>
<feature type="domain" description="Polyphosphate kinase C-terminal" evidence="13">
    <location>
        <begin position="356"/>
        <end position="520"/>
    </location>
</feature>
<evidence type="ECO:0000259" key="10">
    <source>
        <dbReference type="Pfam" id="PF02503"/>
    </source>
</evidence>
<evidence type="ECO:0000256" key="9">
    <source>
        <dbReference type="RuleBase" id="RU003800"/>
    </source>
</evidence>
<keyword evidence="1 8" id="KW-0597">Phosphoprotein</keyword>
<feature type="domain" description="Polyphosphate kinase N-terminal" evidence="11">
    <location>
        <begin position="24"/>
        <end position="130"/>
    </location>
</feature>
<evidence type="ECO:0000259" key="11">
    <source>
        <dbReference type="Pfam" id="PF13089"/>
    </source>
</evidence>
<evidence type="ECO:0000259" key="13">
    <source>
        <dbReference type="Pfam" id="PF17941"/>
    </source>
</evidence>
<keyword evidence="6 8" id="KW-0067">ATP-binding</keyword>
<gene>
    <name evidence="8" type="primary">ppk</name>
    <name evidence="14" type="ORF">Nkreftii_000431</name>
</gene>
<dbReference type="GO" id="GO:0008976">
    <property type="term" value="F:polyphosphate kinase activity"/>
    <property type="evidence" value="ECO:0007669"/>
    <property type="project" value="UniProtKB-UniRule"/>
</dbReference>
<evidence type="ECO:0000259" key="12">
    <source>
        <dbReference type="Pfam" id="PF13090"/>
    </source>
</evidence>
<dbReference type="AlphaFoldDB" id="A0A7S8IWM3"/>
<evidence type="ECO:0000256" key="1">
    <source>
        <dbReference type="ARBA" id="ARBA00022553"/>
    </source>
</evidence>
<dbReference type="Pfam" id="PF17941">
    <property type="entry name" value="PP_kinase_C_1"/>
    <property type="match status" value="1"/>
</dbReference>
<dbReference type="Pfam" id="PF13090">
    <property type="entry name" value="PP_kinase_C"/>
    <property type="match status" value="1"/>
</dbReference>
<accession>A0A7S8IWM3</accession>
<comment type="similarity">
    <text evidence="8 9">Belongs to the polyphosphate kinase 1 (PPK1) family.</text>
</comment>
<dbReference type="InterPro" id="IPR025200">
    <property type="entry name" value="PPK_C_dom2"/>
</dbReference>
<dbReference type="GO" id="GO:0046872">
    <property type="term" value="F:metal ion binding"/>
    <property type="evidence" value="ECO:0007669"/>
    <property type="project" value="UniProtKB-KW"/>
</dbReference>
<dbReference type="CDD" id="cd09168">
    <property type="entry name" value="PLDc_PaPPK1_C2_like"/>
    <property type="match status" value="1"/>
</dbReference>
<dbReference type="NCBIfam" id="TIGR03705">
    <property type="entry name" value="poly_P_kin"/>
    <property type="match status" value="1"/>
</dbReference>
<dbReference type="EMBL" id="CP047423">
    <property type="protein sequence ID" value="QPD02657.1"/>
    <property type="molecule type" value="Genomic_DNA"/>
</dbReference>
<keyword evidence="2 8" id="KW-0808">Transferase</keyword>
<dbReference type="NCBIfam" id="NF003917">
    <property type="entry name" value="PRK05443.1-1"/>
    <property type="match status" value="1"/>
</dbReference>
<dbReference type="GO" id="GO:0005524">
    <property type="term" value="F:ATP binding"/>
    <property type="evidence" value="ECO:0007669"/>
    <property type="project" value="UniProtKB-KW"/>
</dbReference>
<evidence type="ECO:0000256" key="4">
    <source>
        <dbReference type="ARBA" id="ARBA00022741"/>
    </source>
</evidence>
<dbReference type="InterPro" id="IPR003414">
    <property type="entry name" value="PP_kinase"/>
</dbReference>
<proteinExistence type="inferred from homology"/>
<comment type="PTM">
    <text evidence="8 9">An intermediate of this reaction is the autophosphorylated ppk in which a phosphate is covalently linked to a histidine residue through a N-P bond.</text>
</comment>
<dbReference type="InterPro" id="IPR041108">
    <property type="entry name" value="PP_kinase_C_1"/>
</dbReference>
<organism evidence="14 15">
    <name type="scientific">Candidatus Nitrospira kreftii</name>
    <dbReference type="NCBI Taxonomy" id="2652173"/>
    <lineage>
        <taxon>Bacteria</taxon>
        <taxon>Pseudomonadati</taxon>
        <taxon>Nitrospirota</taxon>
        <taxon>Nitrospiria</taxon>
        <taxon>Nitrospirales</taxon>
        <taxon>Nitrospiraceae</taxon>
        <taxon>Nitrospira</taxon>
    </lineage>
</organism>
<keyword evidence="7 8" id="KW-0460">Magnesium</keyword>
<keyword evidence="3 8" id="KW-0479">Metal-binding</keyword>
<dbReference type="SUPFAM" id="SSF143724">
    <property type="entry name" value="PHP14-like"/>
    <property type="match status" value="1"/>
</dbReference>
<dbReference type="Gene3D" id="3.30.870.10">
    <property type="entry name" value="Endonuclease Chain A"/>
    <property type="match status" value="2"/>
</dbReference>
<protein>
    <recommendedName>
        <fullName evidence="8 9">Polyphosphate kinase</fullName>
        <ecNumber evidence="8 9">2.7.4.1</ecNumber>
    </recommendedName>
    <alternativeName>
        <fullName evidence="8">ATP-polyphosphate phosphotransferase</fullName>
    </alternativeName>
    <alternativeName>
        <fullName evidence="8">Polyphosphoric acid kinase</fullName>
    </alternativeName>
</protein>
<comment type="function">
    <text evidence="8 9">Catalyzes the reversible transfer of the terminal phosphate of ATP to form a long-chain polyphosphate (polyP).</text>
</comment>
<evidence type="ECO:0000256" key="3">
    <source>
        <dbReference type="ARBA" id="ARBA00022723"/>
    </source>
</evidence>
<dbReference type="InterPro" id="IPR025198">
    <property type="entry name" value="PPK_N_dom"/>
</dbReference>
<sequence length="711" mass="80777">MDYSAESRDPVAEGSEGGDKSIHFLNREISWLRFNLRVLEEAEDKQHPLLERVKFLTIFATNLDEFFMIRLSGLRRQVAAGTGGTTPDGMTPSEQILAINRELSVQFGRYDSCWKQDVLPSLREAGIRILHYVDLKARERDAIQQYFQRDIFPVLTPLAFDPTHPFPHISSLSFNLAVLVKDPERGDCFARVKVPDVFPRLVPIPTDKDVALQQLGLGGVGKIQQFVWLEEVIAHNLDDLFPGLEVVASYPFRVTRDADVAIEEDEASDLIEAMEEQLDQRDFTSAVRLELDATTPEHIREILMRNLQLPPYLVYTGDNPIGMAGIRELYALERPDMKDPPFLPSVPSCLSKSNSLLATIREQDVLLYHPYDSFMPIVEFLREAANDPDVLAIKQTLYRVNPKSPIVDALMEARVNGKQVAVLVELKARFDEENNIEWARKLEDEGVHVVYGVRGLKTHAKVCLIVRREPDGIRRYVHLGTGNYNVVTSRIYTDLSYFTCDPAISHDVSDLFNSLTGYARKNSYSKLLVAPTMLRQQLLDRIERETSRHRQYGDGYIAFKMNALVDTQCIQALYHASQAGVRIDLQVRGICCLRPGLPGISETISVTSVVGRFLEHARIYHFRHGGENEVLIGSADLMPRNLDHRVEILVPVQHPRWREIIINDILTVGLRDNVQARRLIADGTYQRIHAAADEASVNSQQWLLDHWKSRS</sequence>
<feature type="domain" description="Polyphosphate kinase C-terminal" evidence="12">
    <location>
        <begin position="527"/>
        <end position="700"/>
    </location>
</feature>
<dbReference type="NCBIfam" id="NF003921">
    <property type="entry name" value="PRK05443.2-2"/>
    <property type="match status" value="1"/>
</dbReference>
<comment type="catalytic activity">
    <reaction evidence="8 9">
        <text>[phosphate](n) + ATP = [phosphate](n+1) + ADP</text>
        <dbReference type="Rhea" id="RHEA:19573"/>
        <dbReference type="Rhea" id="RHEA-COMP:9859"/>
        <dbReference type="Rhea" id="RHEA-COMP:14280"/>
        <dbReference type="ChEBI" id="CHEBI:16838"/>
        <dbReference type="ChEBI" id="CHEBI:30616"/>
        <dbReference type="ChEBI" id="CHEBI:456216"/>
        <dbReference type="EC" id="2.7.4.1"/>
    </reaction>
</comment>
<keyword evidence="4 8" id="KW-0547">Nucleotide-binding</keyword>
<feature type="binding site" evidence="8">
    <location>
        <position position="399"/>
    </location>
    <ligand>
        <name>Mg(2+)</name>
        <dbReference type="ChEBI" id="CHEBI:18420"/>
    </ligand>
</feature>
<dbReference type="PIRSF" id="PIRSF015589">
    <property type="entry name" value="PP_kinase"/>
    <property type="match status" value="1"/>
</dbReference>
<evidence type="ECO:0000256" key="2">
    <source>
        <dbReference type="ARBA" id="ARBA00022679"/>
    </source>
</evidence>
<dbReference type="PANTHER" id="PTHR30218">
    <property type="entry name" value="POLYPHOSPHATE KINASE"/>
    <property type="match status" value="1"/>
</dbReference>
<dbReference type="Gene3D" id="1.20.58.310">
    <property type="entry name" value="Polyphosphate kinase N-terminal domain"/>
    <property type="match status" value="1"/>
</dbReference>
<dbReference type="Gene3D" id="3.30.1840.10">
    <property type="entry name" value="Polyphosphate kinase middle domain"/>
    <property type="match status" value="1"/>
</dbReference>
<evidence type="ECO:0000313" key="15">
    <source>
        <dbReference type="Proteomes" id="UP000593737"/>
    </source>
</evidence>
<feature type="domain" description="Polyphosphate kinase middle" evidence="10">
    <location>
        <begin position="139"/>
        <end position="326"/>
    </location>
</feature>
<dbReference type="InterPro" id="IPR024953">
    <property type="entry name" value="PP_kinase_middle"/>
</dbReference>
<evidence type="ECO:0000256" key="7">
    <source>
        <dbReference type="ARBA" id="ARBA00022842"/>
    </source>
</evidence>
<dbReference type="HAMAP" id="MF_00347">
    <property type="entry name" value="Polyphosphate_kinase"/>
    <property type="match status" value="1"/>
</dbReference>
<dbReference type="Pfam" id="PF02503">
    <property type="entry name" value="PP_kinase"/>
    <property type="match status" value="1"/>
</dbReference>
<keyword evidence="5 8" id="KW-0418">Kinase</keyword>
<feature type="binding site" evidence="8">
    <location>
        <position position="492"/>
    </location>
    <ligand>
        <name>ATP</name>
        <dbReference type="ChEBI" id="CHEBI:30616"/>
    </ligand>
</feature>
<feature type="binding site" evidence="8">
    <location>
        <position position="62"/>
    </location>
    <ligand>
        <name>ATP</name>
        <dbReference type="ChEBI" id="CHEBI:30616"/>
    </ligand>
</feature>
<dbReference type="GO" id="GO:0009358">
    <property type="term" value="C:polyphosphate kinase complex"/>
    <property type="evidence" value="ECO:0007669"/>
    <property type="project" value="InterPro"/>
</dbReference>
<evidence type="ECO:0000313" key="14">
    <source>
        <dbReference type="EMBL" id="QPD02657.1"/>
    </source>
</evidence>
<evidence type="ECO:0000256" key="8">
    <source>
        <dbReference type="HAMAP-Rule" id="MF_00347"/>
    </source>
</evidence>
<dbReference type="Proteomes" id="UP000593737">
    <property type="component" value="Chromosome"/>
</dbReference>
<feature type="binding site" evidence="8">
    <location>
        <position position="588"/>
    </location>
    <ligand>
        <name>ATP</name>
        <dbReference type="ChEBI" id="CHEBI:30616"/>
    </ligand>
</feature>
<evidence type="ECO:0000256" key="6">
    <source>
        <dbReference type="ARBA" id="ARBA00022840"/>
    </source>
</evidence>
<feature type="binding site" evidence="8">
    <location>
        <position position="616"/>
    </location>
    <ligand>
        <name>ATP</name>
        <dbReference type="ChEBI" id="CHEBI:30616"/>
    </ligand>
</feature>
<dbReference type="InterPro" id="IPR036832">
    <property type="entry name" value="PPK_N_dom_sf"/>
</dbReference>
<comment type="cofactor">
    <cofactor evidence="8">
        <name>Mg(2+)</name>
        <dbReference type="ChEBI" id="CHEBI:18420"/>
    </cofactor>
</comment>
<dbReference type="PANTHER" id="PTHR30218:SF0">
    <property type="entry name" value="POLYPHOSPHATE KINASE"/>
    <property type="match status" value="1"/>
</dbReference>
<dbReference type="KEGG" id="nkf:Nkreftii_000431"/>
<evidence type="ECO:0000256" key="5">
    <source>
        <dbReference type="ARBA" id="ARBA00022777"/>
    </source>
</evidence>
<dbReference type="SUPFAM" id="SSF56024">
    <property type="entry name" value="Phospholipase D/nuclease"/>
    <property type="match status" value="2"/>
</dbReference>
<dbReference type="FunFam" id="3.30.870.10:FF:000001">
    <property type="entry name" value="Polyphosphate kinase"/>
    <property type="match status" value="1"/>
</dbReference>
<dbReference type="GO" id="GO:0006799">
    <property type="term" value="P:polyphosphate biosynthetic process"/>
    <property type="evidence" value="ECO:0007669"/>
    <property type="project" value="UniProtKB-UniRule"/>
</dbReference>
<feature type="binding site" evidence="8">
    <location>
        <position position="429"/>
    </location>
    <ligand>
        <name>Mg(2+)</name>
        <dbReference type="ChEBI" id="CHEBI:18420"/>
    </ligand>
</feature>
<dbReference type="NCBIfam" id="NF003918">
    <property type="entry name" value="PRK05443.1-2"/>
    <property type="match status" value="1"/>
</dbReference>
<dbReference type="Pfam" id="PF13089">
    <property type="entry name" value="PP_kinase_N"/>
    <property type="match status" value="1"/>
</dbReference>
<dbReference type="EC" id="2.7.4.1" evidence="8 9"/>
<name>A0A7S8IWM3_9BACT</name>
<dbReference type="CDD" id="cd09165">
    <property type="entry name" value="PLDc_PaPPK1_C1_like"/>
    <property type="match status" value="1"/>
</dbReference>